<dbReference type="Proteomes" id="UP000277999">
    <property type="component" value="Unassembled WGS sequence"/>
</dbReference>
<organism evidence="1 2">
    <name type="scientific">Clostridium autoethanogenum</name>
    <dbReference type="NCBI Taxonomy" id="84023"/>
    <lineage>
        <taxon>Bacteria</taxon>
        <taxon>Bacillati</taxon>
        <taxon>Bacillota</taxon>
        <taxon>Clostridia</taxon>
        <taxon>Eubacteriales</taxon>
        <taxon>Clostridiaceae</taxon>
        <taxon>Clostridium</taxon>
    </lineage>
</organism>
<name>A0A3M0SWY8_9CLOT</name>
<comment type="caution">
    <text evidence="1">The sequence shown here is derived from an EMBL/GenBank/DDBJ whole genome shotgun (WGS) entry which is preliminary data.</text>
</comment>
<accession>A0A3M0SWY8</accession>
<dbReference type="Gene3D" id="3.40.630.40">
    <property type="entry name" value="Zn-dependent exopeptidases"/>
    <property type="match status" value="1"/>
</dbReference>
<reference evidence="1 2" key="1">
    <citation type="submission" date="2018-10" db="EMBL/GenBank/DDBJ databases">
        <title>Genome-centric metagenomics revealed C2 chemical producing, CO utilizing Clostridium with novel acetogenic gene cluster.</title>
        <authorList>
            <person name="Kang H."/>
            <person name="Park B."/>
            <person name="Choi I.G."/>
            <person name="Chang I.S."/>
        </authorList>
    </citation>
    <scope>NUCLEOTIDE SEQUENCE [LARGE SCALE GENOMIC DNA]</scope>
    <source>
        <strain evidence="1 2">H21-9</strain>
    </source>
</reference>
<protein>
    <submittedName>
        <fullName evidence="1">N-formylglutamate amidohydrolase</fullName>
    </submittedName>
</protein>
<dbReference type="InterPro" id="IPR007709">
    <property type="entry name" value="N-FG_amidohydro"/>
</dbReference>
<dbReference type="AlphaFoldDB" id="A0A3M0SWY8"/>
<dbReference type="Pfam" id="PF05013">
    <property type="entry name" value="FGase"/>
    <property type="match status" value="1"/>
</dbReference>
<dbReference type="GO" id="GO:0016787">
    <property type="term" value="F:hydrolase activity"/>
    <property type="evidence" value="ECO:0007669"/>
    <property type="project" value="UniProtKB-KW"/>
</dbReference>
<keyword evidence="1" id="KW-0378">Hydrolase</keyword>
<proteinExistence type="predicted"/>
<gene>
    <name evidence="1" type="ORF">D9O40_04870</name>
</gene>
<evidence type="ECO:0000313" key="1">
    <source>
        <dbReference type="EMBL" id="RMD02836.1"/>
    </source>
</evidence>
<sequence length="260" mass="30462">MLMNPVNVINSKSPCNIVTSIPHGSSKITLEMKQSMKKGVLLPNNDWFLNDLYDFLQELNITVVSANYSRYVIDVNRNIENKFIQGKYTKSLVYYNTTFDRKIYDKPLEMEIIEERIKNIYNPYHSSLKRELEKVLKLKNKVYLLDLHSFFEQSKADIILGTREGKTCSKEFLELVYDAFTSQGFNVKVDEKGLRGGYIVSHYSSTKNVEAIQIEIRYTAYIENRYFGEEEVKNVNSNLFYSAKRRLYNVLCCIRNKLEN</sequence>
<dbReference type="EMBL" id="RFAQ01000009">
    <property type="protein sequence ID" value="RMD02836.1"/>
    <property type="molecule type" value="Genomic_DNA"/>
</dbReference>
<dbReference type="SUPFAM" id="SSF53187">
    <property type="entry name" value="Zn-dependent exopeptidases"/>
    <property type="match status" value="1"/>
</dbReference>
<evidence type="ECO:0000313" key="2">
    <source>
        <dbReference type="Proteomes" id="UP000277999"/>
    </source>
</evidence>